<evidence type="ECO:0000313" key="1">
    <source>
        <dbReference type="EMBL" id="AWW32858.1"/>
    </source>
</evidence>
<name>A0A2Z4IQE7_9BACT</name>
<reference evidence="1 2" key="1">
    <citation type="submission" date="2018-06" db="EMBL/GenBank/DDBJ databases">
        <title>Echinicola strongylocentroti sp. nov., isolated from a sea urchin Strongylocentrotus intermedius.</title>
        <authorList>
            <person name="Bae S.S."/>
        </authorList>
    </citation>
    <scope>NUCLEOTIDE SEQUENCE [LARGE SCALE GENOMIC DNA]</scope>
    <source>
        <strain evidence="1 2">MEBiC08714</strain>
    </source>
</reference>
<keyword evidence="2" id="KW-1185">Reference proteome</keyword>
<dbReference type="Proteomes" id="UP000248688">
    <property type="component" value="Chromosome"/>
</dbReference>
<dbReference type="KEGG" id="est:DN752_23455"/>
<protein>
    <submittedName>
        <fullName evidence="1">Uncharacterized protein</fullName>
    </submittedName>
</protein>
<gene>
    <name evidence="1" type="ORF">DN752_23455</name>
</gene>
<evidence type="ECO:0000313" key="2">
    <source>
        <dbReference type="Proteomes" id="UP000248688"/>
    </source>
</evidence>
<organism evidence="1 2">
    <name type="scientific">Echinicola strongylocentroti</name>
    <dbReference type="NCBI Taxonomy" id="1795355"/>
    <lineage>
        <taxon>Bacteria</taxon>
        <taxon>Pseudomonadati</taxon>
        <taxon>Bacteroidota</taxon>
        <taxon>Cytophagia</taxon>
        <taxon>Cytophagales</taxon>
        <taxon>Cyclobacteriaceae</taxon>
        <taxon>Echinicola</taxon>
    </lineage>
</organism>
<dbReference type="EMBL" id="CP030041">
    <property type="protein sequence ID" value="AWW32858.1"/>
    <property type="molecule type" value="Genomic_DNA"/>
</dbReference>
<proteinExistence type="predicted"/>
<sequence>MFLFAFIPAVPTERTLLCVIILSAYPAIRQSSVKPNLNLRVIWCGFWPISTLQKDSLSYG</sequence>
<dbReference type="AlphaFoldDB" id="A0A2Z4IQE7"/>
<accession>A0A2Z4IQE7</accession>